<evidence type="ECO:0000313" key="4">
    <source>
        <dbReference type="EMBL" id="KAJ9592083.1"/>
    </source>
</evidence>
<dbReference type="SMART" id="SM00409">
    <property type="entry name" value="IG"/>
    <property type="match status" value="1"/>
</dbReference>
<dbReference type="InterPro" id="IPR003598">
    <property type="entry name" value="Ig_sub2"/>
</dbReference>
<keyword evidence="2" id="KW-0472">Membrane</keyword>
<dbReference type="Gene3D" id="2.60.40.10">
    <property type="entry name" value="Immunoglobulins"/>
    <property type="match status" value="2"/>
</dbReference>
<name>A0AAD8A4A2_DIPPU</name>
<dbReference type="PANTHER" id="PTHR23278">
    <property type="entry name" value="SIDESTEP PROTEIN"/>
    <property type="match status" value="1"/>
</dbReference>
<evidence type="ECO:0000313" key="5">
    <source>
        <dbReference type="Proteomes" id="UP001233999"/>
    </source>
</evidence>
<dbReference type="PROSITE" id="PS50835">
    <property type="entry name" value="IG_LIKE"/>
    <property type="match status" value="2"/>
</dbReference>
<protein>
    <recommendedName>
        <fullName evidence="3">Ig-like domain-containing protein</fullName>
    </recommendedName>
</protein>
<feature type="compositionally biased region" description="Polar residues" evidence="1">
    <location>
        <begin position="508"/>
        <end position="517"/>
    </location>
</feature>
<reference evidence="4" key="1">
    <citation type="journal article" date="2023" name="IScience">
        <title>Live-bearing cockroach genome reveals convergent evolutionary mechanisms linked to viviparity in insects and beyond.</title>
        <authorList>
            <person name="Fouks B."/>
            <person name="Harrison M.C."/>
            <person name="Mikhailova A.A."/>
            <person name="Marchal E."/>
            <person name="English S."/>
            <person name="Carruthers M."/>
            <person name="Jennings E.C."/>
            <person name="Chiamaka E.L."/>
            <person name="Frigard R.A."/>
            <person name="Pippel M."/>
            <person name="Attardo G.M."/>
            <person name="Benoit J.B."/>
            <person name="Bornberg-Bauer E."/>
            <person name="Tobe S.S."/>
        </authorList>
    </citation>
    <scope>NUCLEOTIDE SEQUENCE</scope>
    <source>
        <strain evidence="4">Stay&amp;Tobe</strain>
    </source>
</reference>
<accession>A0AAD8A4A2</accession>
<dbReference type="EMBL" id="JASPKZ010003847">
    <property type="protein sequence ID" value="KAJ9592083.1"/>
    <property type="molecule type" value="Genomic_DNA"/>
</dbReference>
<keyword evidence="5" id="KW-1185">Reference proteome</keyword>
<comment type="caution">
    <text evidence="4">The sequence shown here is derived from an EMBL/GenBank/DDBJ whole genome shotgun (WGS) entry which is preliminary data.</text>
</comment>
<dbReference type="SUPFAM" id="SSF48726">
    <property type="entry name" value="Immunoglobulin"/>
    <property type="match status" value="2"/>
</dbReference>
<dbReference type="PANTHER" id="PTHR23278:SF26">
    <property type="entry name" value="SIDESTEP III, ISOFORM O"/>
    <property type="match status" value="1"/>
</dbReference>
<sequence>MFTDPPQVTLQLGNTLNPDTIKENDDVYFECKIRANPKEHKITWLHNGVLVTQNMSSGVILSTHSLVLQRVKRHNGGRYTCLAANSMGETASKPVNLRVKYAPVCMNEEVTVVGASLSEVLRVRCHVTADPTDVSFVWQFNNSGESFEVEQARFGTGNGSTSDLYYTPKSERDYGTLTCWGRNSIGRQVDPCIFQLVPAARPGPLRNCTLRAATNQSSDALEVECVAGYDGGLPQRFVLEAYESRTMRLRLNMSSDTPLFRLDLNDLLPAHTPTLHIVLYASNPKGRSEVSILEDIALKDAEKRTESVSGDGGVGLSVVPLAALLTGAVLTLGIAVLLVAVLAVRKRRDPHHMHHHHGGPHQMELEAVKQQKVPPSGGLQATSRQNSLLEINTGEHRYVVSFTLKSAADCGQQPQQLPPSERQPDILNTPRATDSLMSEVPLQRPEVLFPANRDSLMESSRRLSGVPATFQLSPGLTSPDYASSPATSPPPIPPSRSWHTNLEDKLPPSTSASNTFTLNGSVRKDHIISNTIPGPESCV</sequence>
<proteinExistence type="predicted"/>
<dbReference type="AlphaFoldDB" id="A0AAD8A4A2"/>
<keyword evidence="2" id="KW-1133">Transmembrane helix</keyword>
<dbReference type="Proteomes" id="UP001233999">
    <property type="component" value="Unassembled WGS sequence"/>
</dbReference>
<dbReference type="InterPro" id="IPR007110">
    <property type="entry name" value="Ig-like_dom"/>
</dbReference>
<dbReference type="Pfam" id="PF13927">
    <property type="entry name" value="Ig_3"/>
    <property type="match status" value="1"/>
</dbReference>
<dbReference type="CDD" id="cd00096">
    <property type="entry name" value="Ig"/>
    <property type="match status" value="1"/>
</dbReference>
<feature type="transmembrane region" description="Helical" evidence="2">
    <location>
        <begin position="321"/>
        <end position="344"/>
    </location>
</feature>
<dbReference type="InterPro" id="IPR003599">
    <property type="entry name" value="Ig_sub"/>
</dbReference>
<reference evidence="4" key="2">
    <citation type="submission" date="2023-05" db="EMBL/GenBank/DDBJ databases">
        <authorList>
            <person name="Fouks B."/>
        </authorList>
    </citation>
    <scope>NUCLEOTIDE SEQUENCE</scope>
    <source>
        <strain evidence="4">Stay&amp;Tobe</strain>
        <tissue evidence="4">Testes</tissue>
    </source>
</reference>
<gene>
    <name evidence="4" type="ORF">L9F63_001392</name>
</gene>
<feature type="region of interest" description="Disordered" evidence="1">
    <location>
        <begin position="410"/>
        <end position="429"/>
    </location>
</feature>
<evidence type="ECO:0000259" key="3">
    <source>
        <dbReference type="PROSITE" id="PS50835"/>
    </source>
</evidence>
<feature type="region of interest" description="Disordered" evidence="1">
    <location>
        <begin position="460"/>
        <end position="517"/>
    </location>
</feature>
<feature type="domain" description="Ig-like" evidence="3">
    <location>
        <begin position="6"/>
        <end position="96"/>
    </location>
</feature>
<dbReference type="SMART" id="SM00408">
    <property type="entry name" value="IGc2"/>
    <property type="match status" value="2"/>
</dbReference>
<keyword evidence="2" id="KW-0812">Transmembrane</keyword>
<evidence type="ECO:0000256" key="1">
    <source>
        <dbReference type="SAM" id="MobiDB-lite"/>
    </source>
</evidence>
<dbReference type="InterPro" id="IPR036179">
    <property type="entry name" value="Ig-like_dom_sf"/>
</dbReference>
<dbReference type="InterPro" id="IPR013783">
    <property type="entry name" value="Ig-like_fold"/>
</dbReference>
<feature type="domain" description="Ig-like" evidence="3">
    <location>
        <begin position="103"/>
        <end position="179"/>
    </location>
</feature>
<evidence type="ECO:0000256" key="2">
    <source>
        <dbReference type="SAM" id="Phobius"/>
    </source>
</evidence>
<organism evidence="4 5">
    <name type="scientific">Diploptera punctata</name>
    <name type="common">Pacific beetle cockroach</name>
    <dbReference type="NCBI Taxonomy" id="6984"/>
    <lineage>
        <taxon>Eukaryota</taxon>
        <taxon>Metazoa</taxon>
        <taxon>Ecdysozoa</taxon>
        <taxon>Arthropoda</taxon>
        <taxon>Hexapoda</taxon>
        <taxon>Insecta</taxon>
        <taxon>Pterygota</taxon>
        <taxon>Neoptera</taxon>
        <taxon>Polyneoptera</taxon>
        <taxon>Dictyoptera</taxon>
        <taxon>Blattodea</taxon>
        <taxon>Blaberoidea</taxon>
        <taxon>Blaberidae</taxon>
        <taxon>Diplopterinae</taxon>
        <taxon>Diploptera</taxon>
    </lineage>
</organism>